<dbReference type="InterPro" id="IPR011990">
    <property type="entry name" value="TPR-like_helical_dom_sf"/>
</dbReference>
<evidence type="ECO:0000256" key="1">
    <source>
        <dbReference type="SAM" id="SignalP"/>
    </source>
</evidence>
<dbReference type="EMBL" id="JAZDQU010000001">
    <property type="protein sequence ID" value="MEE1884284.1"/>
    <property type="molecule type" value="Genomic_DNA"/>
</dbReference>
<proteinExistence type="predicted"/>
<name>A0ABU7GYY3_9SPHI</name>
<keyword evidence="1" id="KW-0732">Signal</keyword>
<evidence type="ECO:0000313" key="2">
    <source>
        <dbReference type="EMBL" id="MEE1884284.1"/>
    </source>
</evidence>
<evidence type="ECO:0008006" key="4">
    <source>
        <dbReference type="Google" id="ProtNLM"/>
    </source>
</evidence>
<reference evidence="2 3" key="1">
    <citation type="submission" date="2024-01" db="EMBL/GenBank/DDBJ databases">
        <title>Pedobacter sp. nov., isolated from oil-contaminated soil.</title>
        <authorList>
            <person name="Le N.T.T."/>
        </authorList>
    </citation>
    <scope>NUCLEOTIDE SEQUENCE [LARGE SCALE GENOMIC DNA]</scope>
    <source>
        <strain evidence="2 3">VNH31</strain>
    </source>
</reference>
<keyword evidence="3" id="KW-1185">Reference proteome</keyword>
<comment type="caution">
    <text evidence="2">The sequence shown here is derived from an EMBL/GenBank/DDBJ whole genome shotgun (WGS) entry which is preliminary data.</text>
</comment>
<protein>
    <recommendedName>
        <fullName evidence="4">Tetratricopeptide repeat protein</fullName>
    </recommendedName>
</protein>
<dbReference type="Proteomes" id="UP001337681">
    <property type="component" value="Unassembled WGS sequence"/>
</dbReference>
<dbReference type="Gene3D" id="1.25.40.10">
    <property type="entry name" value="Tetratricopeptide repeat domain"/>
    <property type="match status" value="1"/>
</dbReference>
<dbReference type="SUPFAM" id="SSF48452">
    <property type="entry name" value="TPR-like"/>
    <property type="match status" value="1"/>
</dbReference>
<sequence length="223" mass="25490">MSNKLFLLFFLFLAPSLAFSKGFLHAYDDNQYILVKHLGIANPDEIFANNFLMEAEKSEKMGRLNDALTLYGKAAYEYSNAKLNSMYASTLIKMSIVHRALKNYKVAEDIVMNLVLKTYAKLGSKTGEMKTYQELGKIYLEEGRFTESLWFFTQQGILALETSNKIAYIESVIDIARLKIKKRDFLLANADLNRAEILAKNANTNEFHAQITTVRNDLKDKSR</sequence>
<organism evidence="2 3">
    <name type="scientific">Pedobacter flavus</name>
    <dbReference type="NCBI Taxonomy" id="3113906"/>
    <lineage>
        <taxon>Bacteria</taxon>
        <taxon>Pseudomonadati</taxon>
        <taxon>Bacteroidota</taxon>
        <taxon>Sphingobacteriia</taxon>
        <taxon>Sphingobacteriales</taxon>
        <taxon>Sphingobacteriaceae</taxon>
        <taxon>Pedobacter</taxon>
    </lineage>
</organism>
<gene>
    <name evidence="2" type="ORF">VRU49_02515</name>
</gene>
<accession>A0ABU7GYY3</accession>
<feature type="chain" id="PRO_5047063066" description="Tetratricopeptide repeat protein" evidence="1">
    <location>
        <begin position="21"/>
        <end position="223"/>
    </location>
</feature>
<feature type="signal peptide" evidence="1">
    <location>
        <begin position="1"/>
        <end position="20"/>
    </location>
</feature>
<evidence type="ECO:0000313" key="3">
    <source>
        <dbReference type="Proteomes" id="UP001337681"/>
    </source>
</evidence>
<dbReference type="RefSeq" id="WP_330145201.1">
    <property type="nucleotide sequence ID" value="NZ_JAZDQU010000001.1"/>
</dbReference>